<dbReference type="VEuPathDB" id="VectorBase:CSON007265"/>
<dbReference type="Pfam" id="PF00067">
    <property type="entry name" value="p450"/>
    <property type="match status" value="1"/>
</dbReference>
<dbReference type="GO" id="GO:0005506">
    <property type="term" value="F:iron ion binding"/>
    <property type="evidence" value="ECO:0007669"/>
    <property type="project" value="InterPro"/>
</dbReference>
<evidence type="ECO:0000256" key="3">
    <source>
        <dbReference type="ARBA" id="ARBA00022617"/>
    </source>
</evidence>
<dbReference type="GO" id="GO:0004497">
    <property type="term" value="F:monooxygenase activity"/>
    <property type="evidence" value="ECO:0007669"/>
    <property type="project" value="UniProtKB-KW"/>
</dbReference>
<keyword evidence="8" id="KW-0812">Transmembrane</keyword>
<sequence length="234" mass="26932">MCFKKKQNKFRRKRNRFVWQVKLNHNIEVITVKMAGVVSPSASEVHSDIASPLNVFLSLLLPAVLLYYVYWRLSRRNMLKLAEKIPGPPGLPIIGNALDFLGSSHVIFRNVIEKGRDFNHVIKVWIGPKLLVFLVDPRDIELVLGSQVYIDKAPEYRFFKPWLGDGLLISTGSKWRSHRKLIAPTFHLNVLKSFIDLFNENSRLVVEKMAKEGKKTFDAHDYMSECTVEILLGK</sequence>
<dbReference type="InterPro" id="IPR050196">
    <property type="entry name" value="Cytochrome_P450_Monoox"/>
</dbReference>
<evidence type="ECO:0000256" key="2">
    <source>
        <dbReference type="ARBA" id="ARBA00010617"/>
    </source>
</evidence>
<dbReference type="InterPro" id="IPR001128">
    <property type="entry name" value="Cyt_P450"/>
</dbReference>
<evidence type="ECO:0000256" key="4">
    <source>
        <dbReference type="ARBA" id="ARBA00022723"/>
    </source>
</evidence>
<organism evidence="10">
    <name type="scientific">Culicoides sonorensis</name>
    <name type="common">Biting midge</name>
    <dbReference type="NCBI Taxonomy" id="179676"/>
    <lineage>
        <taxon>Eukaryota</taxon>
        <taxon>Metazoa</taxon>
        <taxon>Ecdysozoa</taxon>
        <taxon>Arthropoda</taxon>
        <taxon>Hexapoda</taxon>
        <taxon>Insecta</taxon>
        <taxon>Pterygota</taxon>
        <taxon>Neoptera</taxon>
        <taxon>Endopterygota</taxon>
        <taxon>Diptera</taxon>
        <taxon>Nematocera</taxon>
        <taxon>Chironomoidea</taxon>
        <taxon>Ceratopogonidae</taxon>
        <taxon>Ceratopogoninae</taxon>
        <taxon>Culicoides</taxon>
        <taxon>Monoculicoides</taxon>
    </lineage>
</organism>
<keyword evidence="8" id="KW-1133">Transmembrane helix</keyword>
<proteinExistence type="inferred from homology"/>
<comment type="similarity">
    <text evidence="2">Belongs to the cytochrome P450 family.</text>
</comment>
<dbReference type="PANTHER" id="PTHR24291:SF106">
    <property type="entry name" value="CYTOCHROME P450 4G1-RELATED"/>
    <property type="match status" value="1"/>
</dbReference>
<gene>
    <name evidence="10" type="primary">CSON007265</name>
</gene>
<evidence type="ECO:0000256" key="6">
    <source>
        <dbReference type="ARBA" id="ARBA00023004"/>
    </source>
</evidence>
<accession>A0A336MWC2</accession>
<evidence type="ECO:0000256" key="8">
    <source>
        <dbReference type="SAM" id="Phobius"/>
    </source>
</evidence>
<feature type="transmembrane region" description="Helical" evidence="8">
    <location>
        <begin position="49"/>
        <end position="70"/>
    </location>
</feature>
<keyword evidence="4" id="KW-0479">Metal-binding</keyword>
<evidence type="ECO:0000256" key="7">
    <source>
        <dbReference type="ARBA" id="ARBA00023033"/>
    </source>
</evidence>
<dbReference type="EMBL" id="UFQS01002766">
    <property type="protein sequence ID" value="SSX14628.1"/>
    <property type="molecule type" value="Genomic_DNA"/>
</dbReference>
<dbReference type="SUPFAM" id="SSF48264">
    <property type="entry name" value="Cytochrome P450"/>
    <property type="match status" value="1"/>
</dbReference>
<dbReference type="PANTHER" id="PTHR24291">
    <property type="entry name" value="CYTOCHROME P450 FAMILY 4"/>
    <property type="match status" value="1"/>
</dbReference>
<keyword evidence="6" id="KW-0408">Iron</keyword>
<feature type="transmembrane region" description="Helical" evidence="8">
    <location>
        <begin position="21"/>
        <end position="43"/>
    </location>
</feature>
<evidence type="ECO:0000256" key="1">
    <source>
        <dbReference type="ARBA" id="ARBA00001971"/>
    </source>
</evidence>
<dbReference type="AlphaFoldDB" id="A0A336MWC2"/>
<evidence type="ECO:0000256" key="5">
    <source>
        <dbReference type="ARBA" id="ARBA00023002"/>
    </source>
</evidence>
<reference evidence="10" key="2">
    <citation type="submission" date="2018-07" db="EMBL/GenBank/DDBJ databases">
        <authorList>
            <person name="Quirk P.G."/>
            <person name="Krulwich T.A."/>
        </authorList>
    </citation>
    <scope>NUCLEOTIDE SEQUENCE</scope>
</reference>
<dbReference type="EMBL" id="UFQT01002766">
    <property type="protein sequence ID" value="SSX34025.1"/>
    <property type="molecule type" value="Genomic_DNA"/>
</dbReference>
<keyword evidence="7" id="KW-0503">Monooxygenase</keyword>
<evidence type="ECO:0000313" key="9">
    <source>
        <dbReference type="EMBL" id="SSX14628.1"/>
    </source>
</evidence>
<keyword evidence="5" id="KW-0560">Oxidoreductase</keyword>
<dbReference type="GO" id="GO:0016705">
    <property type="term" value="F:oxidoreductase activity, acting on paired donors, with incorporation or reduction of molecular oxygen"/>
    <property type="evidence" value="ECO:0007669"/>
    <property type="project" value="InterPro"/>
</dbReference>
<dbReference type="GO" id="GO:0020037">
    <property type="term" value="F:heme binding"/>
    <property type="evidence" value="ECO:0007669"/>
    <property type="project" value="InterPro"/>
</dbReference>
<dbReference type="Gene3D" id="1.10.630.10">
    <property type="entry name" value="Cytochrome P450"/>
    <property type="match status" value="1"/>
</dbReference>
<evidence type="ECO:0000313" key="10">
    <source>
        <dbReference type="EMBL" id="SSX34025.1"/>
    </source>
</evidence>
<dbReference type="InterPro" id="IPR036396">
    <property type="entry name" value="Cyt_P450_sf"/>
</dbReference>
<keyword evidence="8" id="KW-0472">Membrane</keyword>
<keyword evidence="3" id="KW-0349">Heme</keyword>
<dbReference type="OMA" id="ICAFRSV"/>
<reference evidence="9" key="1">
    <citation type="submission" date="2018-04" db="EMBL/GenBank/DDBJ databases">
        <authorList>
            <person name="Go L.Y."/>
            <person name="Mitchell J.A."/>
        </authorList>
    </citation>
    <scope>NUCLEOTIDE SEQUENCE</scope>
    <source>
        <tissue evidence="9">Whole organism</tissue>
    </source>
</reference>
<comment type="cofactor">
    <cofactor evidence="1">
        <name>heme</name>
        <dbReference type="ChEBI" id="CHEBI:30413"/>
    </cofactor>
</comment>
<protein>
    <submittedName>
        <fullName evidence="10">CSON007265 protein</fullName>
    </submittedName>
</protein>
<name>A0A336MWC2_CULSO</name>